<dbReference type="SMART" id="SM00327">
    <property type="entry name" value="VWA"/>
    <property type="match status" value="1"/>
</dbReference>
<dbReference type="EMBL" id="BSPO01000002">
    <property type="protein sequence ID" value="GLS82624.1"/>
    <property type="molecule type" value="Genomic_DNA"/>
</dbReference>
<sequence>MFELIWWWILILLPLPFLIRGKETINSQQRALQLPQFDQAFTASKTSTTNHRRKWLWAAWIALLLACARPQWVGEPIPMPSQGRDLMLAIDLSRSMEIPDMVINGDNVDRFTMIQHILADFIERRDGDRLGMILFGDRAYLQAPLTMDKRTIVRFLNEAQIGLVGNQTAIGDAIALASKRFSEKADSNKVLVLLTDGSNTAGTIQPKQAIELAQQLDVVIYAIGVGADSLQQRGFFGSFNVPTSSDLDESLLKQMAQQTNGRYFRARSSEDLQAIYQTIDKLEPVEGEATSYRPRTELFYWPLLAALLCVYLPIFWQVISTLSAASYQRLNNVIGRVRNGR</sequence>
<protein>
    <submittedName>
        <fullName evidence="3">VWR domain protein in aerotolerance operon BatA</fullName>
    </submittedName>
</protein>
<dbReference type="AlphaFoldDB" id="A0AA37WWQ4"/>
<feature type="transmembrane region" description="Helical" evidence="1">
    <location>
        <begin position="298"/>
        <end position="319"/>
    </location>
</feature>
<reference evidence="3 4" key="1">
    <citation type="journal article" date="2014" name="Int. J. Syst. Evol. Microbiol.">
        <title>Complete genome sequence of Corynebacterium casei LMG S-19264T (=DSM 44701T), isolated from a smear-ripened cheese.</title>
        <authorList>
            <consortium name="US DOE Joint Genome Institute (JGI-PGF)"/>
            <person name="Walter F."/>
            <person name="Albersmeier A."/>
            <person name="Kalinowski J."/>
            <person name="Ruckert C."/>
        </authorList>
    </citation>
    <scope>NUCLEOTIDE SEQUENCE [LARGE SCALE GENOMIC DNA]</scope>
    <source>
        <strain evidence="3 4">NBRC 112785</strain>
    </source>
</reference>
<dbReference type="Pfam" id="PF00092">
    <property type="entry name" value="VWA"/>
    <property type="match status" value="1"/>
</dbReference>
<dbReference type="PROSITE" id="PS50234">
    <property type="entry name" value="VWFA"/>
    <property type="match status" value="1"/>
</dbReference>
<dbReference type="CDD" id="cd01467">
    <property type="entry name" value="vWA_BatA_type"/>
    <property type="match status" value="1"/>
</dbReference>
<proteinExistence type="predicted"/>
<dbReference type="Gene3D" id="3.40.50.410">
    <property type="entry name" value="von Willebrand factor, type A domain"/>
    <property type="match status" value="1"/>
</dbReference>
<evidence type="ECO:0000259" key="2">
    <source>
        <dbReference type="PROSITE" id="PS50234"/>
    </source>
</evidence>
<evidence type="ECO:0000313" key="3">
    <source>
        <dbReference type="EMBL" id="GLS82624.1"/>
    </source>
</evidence>
<organism evidence="3 4">
    <name type="scientific">Paraferrimonas haliotis</name>
    <dbReference type="NCBI Taxonomy" id="2013866"/>
    <lineage>
        <taxon>Bacteria</taxon>
        <taxon>Pseudomonadati</taxon>
        <taxon>Pseudomonadota</taxon>
        <taxon>Gammaproteobacteria</taxon>
        <taxon>Alteromonadales</taxon>
        <taxon>Ferrimonadaceae</taxon>
        <taxon>Paraferrimonas</taxon>
    </lineage>
</organism>
<dbReference type="Proteomes" id="UP001157439">
    <property type="component" value="Unassembled WGS sequence"/>
</dbReference>
<feature type="domain" description="VWFA" evidence="2">
    <location>
        <begin position="85"/>
        <end position="279"/>
    </location>
</feature>
<evidence type="ECO:0000313" key="4">
    <source>
        <dbReference type="Proteomes" id="UP001157439"/>
    </source>
</evidence>
<keyword evidence="1" id="KW-1133">Transmembrane helix</keyword>
<dbReference type="PANTHER" id="PTHR22550:SF18">
    <property type="entry name" value="VWFA DOMAIN-CONTAINING PROTEIN"/>
    <property type="match status" value="1"/>
</dbReference>
<keyword evidence="1" id="KW-0812">Transmembrane</keyword>
<comment type="caution">
    <text evidence="3">The sequence shown here is derived from an EMBL/GenBank/DDBJ whole genome shotgun (WGS) entry which is preliminary data.</text>
</comment>
<gene>
    <name evidence="3" type="primary">batA</name>
    <name evidence="3" type="ORF">GCM10007894_06010</name>
</gene>
<dbReference type="PANTHER" id="PTHR22550">
    <property type="entry name" value="SPORE GERMINATION PROTEIN"/>
    <property type="match status" value="1"/>
</dbReference>
<evidence type="ECO:0000256" key="1">
    <source>
        <dbReference type="SAM" id="Phobius"/>
    </source>
</evidence>
<dbReference type="SUPFAM" id="SSF53300">
    <property type="entry name" value="vWA-like"/>
    <property type="match status" value="1"/>
</dbReference>
<keyword evidence="4" id="KW-1185">Reference proteome</keyword>
<dbReference type="InterPro" id="IPR002035">
    <property type="entry name" value="VWF_A"/>
</dbReference>
<dbReference type="InterPro" id="IPR050768">
    <property type="entry name" value="UPF0353/GerABKA_families"/>
</dbReference>
<dbReference type="RefSeq" id="WP_095498950.1">
    <property type="nucleotide sequence ID" value="NZ_BSPO01000002.1"/>
</dbReference>
<dbReference type="InterPro" id="IPR036465">
    <property type="entry name" value="vWFA_dom_sf"/>
</dbReference>
<keyword evidence="1" id="KW-0472">Membrane</keyword>
<name>A0AA37WWQ4_9GAMM</name>
<dbReference type="InterPro" id="IPR033881">
    <property type="entry name" value="vWA_BatA_type"/>
</dbReference>
<accession>A0AA37WWQ4</accession>